<proteinExistence type="predicted"/>
<evidence type="ECO:0000313" key="1">
    <source>
        <dbReference type="EMBL" id="GHH25622.1"/>
    </source>
</evidence>
<organism evidence="1 2">
    <name type="scientific">Sphingomonas glacialis</name>
    <dbReference type="NCBI Taxonomy" id="658225"/>
    <lineage>
        <taxon>Bacteria</taxon>
        <taxon>Pseudomonadati</taxon>
        <taxon>Pseudomonadota</taxon>
        <taxon>Alphaproteobacteria</taxon>
        <taxon>Sphingomonadales</taxon>
        <taxon>Sphingomonadaceae</taxon>
        <taxon>Sphingomonas</taxon>
    </lineage>
</organism>
<sequence>MDNYVAIIFDDHEQARAGLQALWVMDKVGDLTVHGASIVRRSDLGGYVDVSSKKTHNGFRTAAGIGLGALLGAVAGPIGMVLGAAGAATIATGAAVAIGGVVGGAVGGAADLAHVAENEAAEEAMIFLLKRGQYAVLTEVSETAEDRLDNRMKALSGTIRRRSRTDVLNDDFGASYYNDGLRYPYYNTYLYPYYYDPYYL</sequence>
<keyword evidence="2" id="KW-1185">Reference proteome</keyword>
<dbReference type="EMBL" id="BNAQ01000010">
    <property type="protein sequence ID" value="GHH25622.1"/>
    <property type="molecule type" value="Genomic_DNA"/>
</dbReference>
<evidence type="ECO:0008006" key="3">
    <source>
        <dbReference type="Google" id="ProtNLM"/>
    </source>
</evidence>
<dbReference type="Proteomes" id="UP000652430">
    <property type="component" value="Unassembled WGS sequence"/>
</dbReference>
<protein>
    <recommendedName>
        <fullName evidence="3">DUF1269 domain-containing protein</fullName>
    </recommendedName>
</protein>
<evidence type="ECO:0000313" key="2">
    <source>
        <dbReference type="Proteomes" id="UP000652430"/>
    </source>
</evidence>
<comment type="caution">
    <text evidence="1">The sequence shown here is derived from an EMBL/GenBank/DDBJ whole genome shotgun (WGS) entry which is preliminary data.</text>
</comment>
<accession>A0ABQ3LTC7</accession>
<reference evidence="2" key="1">
    <citation type="journal article" date="2019" name="Int. J. Syst. Evol. Microbiol.">
        <title>The Global Catalogue of Microorganisms (GCM) 10K type strain sequencing project: providing services to taxonomists for standard genome sequencing and annotation.</title>
        <authorList>
            <consortium name="The Broad Institute Genomics Platform"/>
            <consortium name="The Broad Institute Genome Sequencing Center for Infectious Disease"/>
            <person name="Wu L."/>
            <person name="Ma J."/>
        </authorList>
    </citation>
    <scope>NUCLEOTIDE SEQUENCE [LARGE SCALE GENOMIC DNA]</scope>
    <source>
        <strain evidence="2">CGMCC 1.8957</strain>
    </source>
</reference>
<name>A0ABQ3LTC7_9SPHN</name>
<dbReference type="RefSeq" id="WP_189677685.1">
    <property type="nucleotide sequence ID" value="NZ_BNAQ01000010.1"/>
</dbReference>
<gene>
    <name evidence="1" type="ORF">GCM10008023_39170</name>
</gene>